<accession>A0A917GPW3</accession>
<dbReference type="RefSeq" id="WP_068809896.1">
    <property type="nucleotide sequence ID" value="NZ_BMIY01000003.1"/>
</dbReference>
<organism evidence="1 2">
    <name type="scientific">Pseudohongiella nitratireducens</name>
    <dbReference type="NCBI Taxonomy" id="1768907"/>
    <lineage>
        <taxon>Bacteria</taxon>
        <taxon>Pseudomonadati</taxon>
        <taxon>Pseudomonadota</taxon>
        <taxon>Gammaproteobacteria</taxon>
        <taxon>Pseudomonadales</taxon>
        <taxon>Pseudohongiellaceae</taxon>
        <taxon>Pseudohongiella</taxon>
    </lineage>
</organism>
<keyword evidence="2" id="KW-1185">Reference proteome</keyword>
<protein>
    <submittedName>
        <fullName evidence="1">PglZ domain-containing protein</fullName>
    </submittedName>
</protein>
<proteinExistence type="predicted"/>
<dbReference type="Proteomes" id="UP000627715">
    <property type="component" value="Unassembled WGS sequence"/>
</dbReference>
<dbReference type="Pfam" id="PF08665">
    <property type="entry name" value="PglZ"/>
    <property type="match status" value="1"/>
</dbReference>
<evidence type="ECO:0000313" key="2">
    <source>
        <dbReference type="Proteomes" id="UP000627715"/>
    </source>
</evidence>
<reference evidence="1" key="2">
    <citation type="submission" date="2020-09" db="EMBL/GenBank/DDBJ databases">
        <authorList>
            <person name="Sun Q."/>
            <person name="Zhou Y."/>
        </authorList>
    </citation>
    <scope>NUCLEOTIDE SEQUENCE</scope>
    <source>
        <strain evidence="1">CGMCC 1.15425</strain>
    </source>
</reference>
<reference evidence="1" key="1">
    <citation type="journal article" date="2014" name="Int. J. Syst. Evol. Microbiol.">
        <title>Complete genome sequence of Corynebacterium casei LMG S-19264T (=DSM 44701T), isolated from a smear-ripened cheese.</title>
        <authorList>
            <consortium name="US DOE Joint Genome Institute (JGI-PGF)"/>
            <person name="Walter F."/>
            <person name="Albersmeier A."/>
            <person name="Kalinowski J."/>
            <person name="Ruckert C."/>
        </authorList>
    </citation>
    <scope>NUCLEOTIDE SEQUENCE</scope>
    <source>
        <strain evidence="1">CGMCC 1.15425</strain>
    </source>
</reference>
<dbReference type="EMBL" id="BMIY01000003">
    <property type="protein sequence ID" value="GGG53101.1"/>
    <property type="molecule type" value="Genomic_DNA"/>
</dbReference>
<name>A0A917GPW3_9GAMM</name>
<dbReference type="AlphaFoldDB" id="A0A917GPW3"/>
<sequence length="840" mass="93781">MTIEQFIQDEVLQPRLSKNEVVVVYDPAQRYRELCVGMASERCKVVDATESSLDSRAEALAGLQELGRADISQMLVYVPAAKPLEDEHCQGDPFSVYMACGGVFPEGDGDSYLSLCLRAKPDHATQIRSAFEKDDNPSFAVINAIGGGLDWPNLRALLGVESSRDILFALLVPSEQQQEALKGSDAWVSEAKALFQASIGLKLRTRGKSWSSVADELWTYLLFSEFAFDLPEELPQALGDMPRAPGEARQLVEDLCERLRSDRRTQSTYIDRAEAIEAELELRTHCGDMVDLGVLDTFPFEERTFMHQAIEALLNDDTDQVRKILSRHRGSVWTGKGESQAQWDLLKAASGLIDKCEDLDRVLADHTKSIGSLVEFYVSHLREADRLHREFEQAVSDFDWQDAQGTMEPVKKRVREQYGRLIEKVQGPFTKHFENTGWPLHGYLSNSDVFDRLVAPKLKQSGYRIAYLMVDALRYELGVALEHQLADDGKIDLQPAMVQLPSITLVGMTSLLPEASSSLKLTRKENSLIPMMGDQVITSVSQRMDWIRKCYGQRFQEGRLEEFVRSRFEVGPDIELLVLRSVEIDSHFENHPDTAPTEISNALKRIRVAVHKLKDQGFNEVVIATDHGFFMNTHAGPGDTTQKLPGNWINVHERCLMGEGASDPGHYQITAEKAGIRGDFPQLAGPRTMASYKSGLLYYHGGVSLQECVVPVISLQLSGADQPKVQKANVVLSYKNGAKRITTRMPVIDLSIETEDMFSVEDEFEILLEAQTKKGDVVGEAKAGGVVNPATGTITLHPGEKAQVTLRMQMEFEGKFKVKALNPTTMAVYCQLELETDYTV</sequence>
<comment type="caution">
    <text evidence="1">The sequence shown here is derived from an EMBL/GenBank/DDBJ whole genome shotgun (WGS) entry which is preliminary data.</text>
</comment>
<evidence type="ECO:0000313" key="1">
    <source>
        <dbReference type="EMBL" id="GGG53101.1"/>
    </source>
</evidence>
<gene>
    <name evidence="1" type="ORF">GCM10011403_07890</name>
</gene>
<dbReference type="OrthoDB" id="9769734at2"/>